<keyword evidence="1" id="KW-1133">Transmembrane helix</keyword>
<feature type="transmembrane region" description="Helical" evidence="1">
    <location>
        <begin position="7"/>
        <end position="27"/>
    </location>
</feature>
<accession>A0A7M2YEB5</accession>
<dbReference type="EMBL" id="CP040442">
    <property type="protein sequence ID" value="QOW12004.1"/>
    <property type="molecule type" value="Genomic_DNA"/>
</dbReference>
<dbReference type="Pfam" id="PF10825">
    <property type="entry name" value="DUF2752"/>
    <property type="match status" value="1"/>
</dbReference>
<evidence type="ECO:0000313" key="2">
    <source>
        <dbReference type="EMBL" id="QOW12004.1"/>
    </source>
</evidence>
<sequence length="126" mass="14434">MFVVKKNIHYSIYLILLILGGLLYYFYNPTLYQLFPKCIFKSATGLSCPGCGAQRATHELLHLNFKSAFAYNPLLVLSLPYAVTGLLLYKTKLKERLPKTRQFLFGTTSVIIVFIVVIAFFIFRNL</sequence>
<organism evidence="2 3">
    <name type="scientific">Kaistella flava</name>
    <name type="common">ex Peng et al. 2021</name>
    <dbReference type="NCBI Taxonomy" id="2038776"/>
    <lineage>
        <taxon>Bacteria</taxon>
        <taxon>Pseudomonadati</taxon>
        <taxon>Bacteroidota</taxon>
        <taxon>Flavobacteriia</taxon>
        <taxon>Flavobacteriales</taxon>
        <taxon>Weeksellaceae</taxon>
        <taxon>Chryseobacterium group</taxon>
        <taxon>Kaistella</taxon>
    </lineage>
</organism>
<keyword evidence="1" id="KW-0472">Membrane</keyword>
<feature type="transmembrane region" description="Helical" evidence="1">
    <location>
        <begin position="103"/>
        <end position="123"/>
    </location>
</feature>
<feature type="transmembrane region" description="Helical" evidence="1">
    <location>
        <begin position="69"/>
        <end position="91"/>
    </location>
</feature>
<reference evidence="2 3" key="1">
    <citation type="submission" date="2019-05" db="EMBL/GenBank/DDBJ databases">
        <title>Chryseobacterium sp. isolated from King George Island, maritime Antarctica.</title>
        <authorList>
            <person name="Peng X."/>
        </authorList>
    </citation>
    <scope>NUCLEOTIDE SEQUENCE [LARGE SCALE GENOMIC DNA]</scope>
    <source>
        <strain evidence="2 3">7-3A</strain>
    </source>
</reference>
<protein>
    <submittedName>
        <fullName evidence="2">DUF2752 domain-containing protein</fullName>
    </submittedName>
</protein>
<keyword evidence="1" id="KW-0812">Transmembrane</keyword>
<name>A0A7M2YEB5_9FLAO</name>
<dbReference type="KEGG" id="kfa:Q73A0000_13515"/>
<keyword evidence="3" id="KW-1185">Reference proteome</keyword>
<proteinExistence type="predicted"/>
<dbReference type="InterPro" id="IPR021215">
    <property type="entry name" value="DUF2752"/>
</dbReference>
<evidence type="ECO:0000313" key="3">
    <source>
        <dbReference type="Proteomes" id="UP000594195"/>
    </source>
</evidence>
<gene>
    <name evidence="2" type="ORF">Q73A0000_13515</name>
</gene>
<dbReference type="Proteomes" id="UP000594195">
    <property type="component" value="Chromosome"/>
</dbReference>
<dbReference type="AlphaFoldDB" id="A0A7M2YEB5"/>
<evidence type="ECO:0000256" key="1">
    <source>
        <dbReference type="SAM" id="Phobius"/>
    </source>
</evidence>